<dbReference type="WBParaSite" id="Minc3s00214g07708">
    <property type="protein sequence ID" value="Minc3s00214g07708"/>
    <property type="gene ID" value="Minc3s00214g07708"/>
</dbReference>
<dbReference type="Proteomes" id="UP000887563">
    <property type="component" value="Unplaced"/>
</dbReference>
<dbReference type="AlphaFoldDB" id="A0A914L0U3"/>
<keyword evidence="1" id="KW-1185">Reference proteome</keyword>
<reference evidence="2" key="1">
    <citation type="submission" date="2022-11" db="UniProtKB">
        <authorList>
            <consortium name="WormBaseParasite"/>
        </authorList>
    </citation>
    <scope>IDENTIFICATION</scope>
</reference>
<name>A0A914L0U3_MELIC</name>
<proteinExistence type="predicted"/>
<evidence type="ECO:0000313" key="1">
    <source>
        <dbReference type="Proteomes" id="UP000887563"/>
    </source>
</evidence>
<organism evidence="1 2">
    <name type="scientific">Meloidogyne incognita</name>
    <name type="common">Southern root-knot nematode worm</name>
    <name type="synonym">Oxyuris incognita</name>
    <dbReference type="NCBI Taxonomy" id="6306"/>
    <lineage>
        <taxon>Eukaryota</taxon>
        <taxon>Metazoa</taxon>
        <taxon>Ecdysozoa</taxon>
        <taxon>Nematoda</taxon>
        <taxon>Chromadorea</taxon>
        <taxon>Rhabditida</taxon>
        <taxon>Tylenchina</taxon>
        <taxon>Tylenchomorpha</taxon>
        <taxon>Tylenchoidea</taxon>
        <taxon>Meloidogynidae</taxon>
        <taxon>Meloidogyninae</taxon>
        <taxon>Meloidogyne</taxon>
        <taxon>Meloidogyne incognita group</taxon>
    </lineage>
</organism>
<sequence length="50" mass="5670">MNFIICQNNSRLCNTFNCCFNTAILSSNSANRSTEVVTTKAFHKHMIKTN</sequence>
<protein>
    <submittedName>
        <fullName evidence="2">Candidate secreted effector</fullName>
    </submittedName>
</protein>
<accession>A0A914L0U3</accession>
<evidence type="ECO:0000313" key="2">
    <source>
        <dbReference type="WBParaSite" id="Minc3s00214g07708"/>
    </source>
</evidence>